<proteinExistence type="predicted"/>
<evidence type="ECO:0000313" key="1">
    <source>
        <dbReference type="EMBL" id="OAN50153.1"/>
    </source>
</evidence>
<evidence type="ECO:0000313" key="2">
    <source>
        <dbReference type="Proteomes" id="UP000078428"/>
    </source>
</evidence>
<name>A0A178MNM0_9PROT</name>
<protein>
    <submittedName>
        <fullName evidence="1">Uncharacterized protein</fullName>
    </submittedName>
</protein>
<dbReference type="STRING" id="1285242.A6A04_01715"/>
<keyword evidence="2" id="KW-1185">Reference proteome</keyword>
<sequence length="577" mass="60023">MTTHIRIPDISPVIQHGGDGSQRVFAFPFPVFRDSDVEVRLGTTQLISGFTVFGAGSSKGGAVVFATAPGNGVRVTLRRKQVYARDEDFLDERAPTPHELNDAIDQTVAAVQELAEESARAVKLPLSADLSQPVELGLPSPEAGKLLGWNGSANALVNIPQVDTSDVLLKSQNLADLPDKAQARLNLGLAPVASSGAYADLSGTPSLGSAAALPVDTDPTLAADSDSRVPSQKAVKAYVTSQTLGHQALFDRLAINDLRNVLSAAVNGGWPAESMVGGAYDGFSADTIGATSTNQTYLGSDRAYGYLPTTSYSATGGSGNRSGVVSITTGGGVWNLYTGSTGQIVNGNTSTMDYGVLPVQTDPGNATGKYCVFDFGAGAANFLTEIKGYWQYTTPAGGTWIWQGSNDGSTWADLTATTPWGGGGSSSTVVYPVTGNHGPWRYVRIYCIDGASVISQWLCEVEFKLGSITGGIPDVTLVSAALVPAPASAPGVAGLLVLHKAVDAVSLNTDFTAEATRNGTGWTQGTLQDTGLTISGYKVLWTAIDLSGQASGTTVKYRLKMLNSKLQRVKGVAITVS</sequence>
<comment type="caution">
    <text evidence="1">The sequence shown here is derived from an EMBL/GenBank/DDBJ whole genome shotgun (WGS) entry which is preliminary data.</text>
</comment>
<dbReference type="RefSeq" id="WP_068492442.1">
    <property type="nucleotide sequence ID" value="NZ_LWQT01000055.1"/>
</dbReference>
<organism evidence="1 2">
    <name type="scientific">Paramagnetospirillum marisnigri</name>
    <dbReference type="NCBI Taxonomy" id="1285242"/>
    <lineage>
        <taxon>Bacteria</taxon>
        <taxon>Pseudomonadati</taxon>
        <taxon>Pseudomonadota</taxon>
        <taxon>Alphaproteobacteria</taxon>
        <taxon>Rhodospirillales</taxon>
        <taxon>Magnetospirillaceae</taxon>
        <taxon>Paramagnetospirillum</taxon>
    </lineage>
</organism>
<dbReference type="Gene3D" id="2.60.120.260">
    <property type="entry name" value="Galactose-binding domain-like"/>
    <property type="match status" value="1"/>
</dbReference>
<gene>
    <name evidence="1" type="ORF">A6A04_01715</name>
</gene>
<accession>A0A178MNM0</accession>
<dbReference type="Proteomes" id="UP000078428">
    <property type="component" value="Unassembled WGS sequence"/>
</dbReference>
<dbReference type="AlphaFoldDB" id="A0A178MNM0"/>
<dbReference type="OrthoDB" id="5461292at2"/>
<dbReference type="EMBL" id="LWQT01000055">
    <property type="protein sequence ID" value="OAN50153.1"/>
    <property type="molecule type" value="Genomic_DNA"/>
</dbReference>
<reference evidence="1 2" key="1">
    <citation type="submission" date="2016-04" db="EMBL/GenBank/DDBJ databases">
        <title>Draft genome sequence of freshwater magnetotactic bacteria Magnetospirillum marisnigri SP-1 and Magnetospirillum moscoviense BB-1.</title>
        <authorList>
            <person name="Koziaeva V."/>
            <person name="Dziuba M.V."/>
            <person name="Ivanov T.M."/>
            <person name="Kuznetsov B."/>
            <person name="Grouzdev D.S."/>
        </authorList>
    </citation>
    <scope>NUCLEOTIDE SEQUENCE [LARGE SCALE GENOMIC DNA]</scope>
    <source>
        <strain evidence="1 2">SP-1</strain>
    </source>
</reference>